<keyword evidence="1" id="KW-0472">Membrane</keyword>
<dbReference type="PANTHER" id="PTHR33269">
    <property type="entry name" value="NADH-UBIQUINONE OXIDOREDUCTASE CHAIN 6"/>
    <property type="match status" value="1"/>
</dbReference>
<feature type="transmembrane region" description="Helical" evidence="1">
    <location>
        <begin position="59"/>
        <end position="78"/>
    </location>
</feature>
<dbReference type="HOGENOM" id="CLU_193440_0_0_2"/>
<feature type="transmembrane region" description="Helical" evidence="1">
    <location>
        <begin position="33"/>
        <end position="53"/>
    </location>
</feature>
<dbReference type="PANTHER" id="PTHR33269:SF17">
    <property type="entry name" value="NADH-UBIQUINONE OXIDOREDUCTASE CHAIN 6"/>
    <property type="match status" value="1"/>
</dbReference>
<dbReference type="PaxDb" id="263820-PTO1406"/>
<protein>
    <submittedName>
        <fullName evidence="2">NADH-quinone oxidoreductase chain J</fullName>
        <ecNumber evidence="2">1.6.5.3</ecNumber>
    </submittedName>
    <submittedName>
        <fullName evidence="3">NADH-quinone oxidoreductase subunit J</fullName>
    </submittedName>
</protein>
<evidence type="ECO:0000313" key="3">
    <source>
        <dbReference type="EMBL" id="SMD30938.1"/>
    </source>
</evidence>
<dbReference type="InterPro" id="IPR042106">
    <property type="entry name" value="Nuo/plastoQ_OxRdtase_6_NuoJ"/>
</dbReference>
<organism evidence="2 4">
    <name type="scientific">Picrophilus torridus (strain ATCC 700027 / DSM 9790 / JCM 10055 / NBRC 100828 / KAW 2/3)</name>
    <dbReference type="NCBI Taxonomy" id="1122961"/>
    <lineage>
        <taxon>Archaea</taxon>
        <taxon>Methanobacteriati</taxon>
        <taxon>Thermoplasmatota</taxon>
        <taxon>Thermoplasmata</taxon>
        <taxon>Thermoplasmatales</taxon>
        <taxon>Picrophilaceae</taxon>
        <taxon>Picrophilus</taxon>
    </lineage>
</organism>
<keyword evidence="1" id="KW-0812">Transmembrane</keyword>
<dbReference type="Proteomes" id="UP000000438">
    <property type="component" value="Chromosome"/>
</dbReference>
<dbReference type="InParanoid" id="Q6KZ61"/>
<reference evidence="3 5" key="3">
    <citation type="submission" date="2017-04" db="EMBL/GenBank/DDBJ databases">
        <authorList>
            <person name="Varghese N."/>
            <person name="Submissions S."/>
        </authorList>
    </citation>
    <scope>NUCLEOTIDE SEQUENCE [LARGE SCALE GENOMIC DNA]</scope>
    <source>
        <strain evidence="3 5">DSM 9789</strain>
    </source>
</reference>
<dbReference type="AlphaFoldDB" id="Q6KZ61"/>
<keyword evidence="2" id="KW-0560">Oxidoreductase</keyword>
<dbReference type="EMBL" id="AE017261">
    <property type="protein sequence ID" value="AAT43991.1"/>
    <property type="molecule type" value="Genomic_DNA"/>
</dbReference>
<evidence type="ECO:0000256" key="1">
    <source>
        <dbReference type="SAM" id="Phobius"/>
    </source>
</evidence>
<dbReference type="GeneID" id="78736770"/>
<dbReference type="Pfam" id="PF00499">
    <property type="entry name" value="Oxidored_q3"/>
    <property type="match status" value="1"/>
</dbReference>
<dbReference type="NCBIfam" id="NF005023">
    <property type="entry name" value="PRK06433.1-2"/>
    <property type="match status" value="1"/>
</dbReference>
<dbReference type="STRING" id="263820.PTO1406"/>
<dbReference type="EC" id="1.6.5.3" evidence="2"/>
<reference evidence="2 4" key="1">
    <citation type="journal article" date="2004" name="Proc. Natl. Acad. Sci. U.S.A.">
        <title>Genome sequence of Picrophilus torridus and its implications for life around pH 0.</title>
        <authorList>
            <person name="Futterer O."/>
            <person name="Angelov A."/>
            <person name="Liesegang H."/>
            <person name="Gottschalk G."/>
            <person name="Schleper C."/>
            <person name="Schepers B."/>
            <person name="Dock C."/>
            <person name="Antranikian G."/>
            <person name="Liebl W."/>
        </authorList>
    </citation>
    <scope>NUCLEOTIDE SEQUENCE [LARGE SCALE GENOMIC DNA]</scope>
    <source>
        <strain evidence="4">ATCC 700027 / DSM 9790 / JCM 10055 / NBRC 100828</strain>
        <strain evidence="2">DSM 9790</strain>
    </source>
</reference>
<name>Q6KZ61_PICTO</name>
<evidence type="ECO:0000313" key="2">
    <source>
        <dbReference type="EMBL" id="AAT43991.1"/>
    </source>
</evidence>
<dbReference type="eggNOG" id="arCOG04654">
    <property type="taxonomic scope" value="Archaea"/>
</dbReference>
<evidence type="ECO:0000313" key="4">
    <source>
        <dbReference type="Proteomes" id="UP000000438"/>
    </source>
</evidence>
<evidence type="ECO:0000313" key="5">
    <source>
        <dbReference type="Proteomes" id="UP000192315"/>
    </source>
</evidence>
<dbReference type="InterPro" id="IPR001457">
    <property type="entry name" value="NADH_UbQ/plastoQ_OxRdtase_su6"/>
</dbReference>
<accession>Q6KZ61</accession>
<dbReference type="Proteomes" id="UP000192315">
    <property type="component" value="Unassembled WGS sequence"/>
</dbReference>
<proteinExistence type="predicted"/>
<dbReference type="KEGG" id="pto:PTO1406"/>
<dbReference type="EMBL" id="FWYE01000002">
    <property type="protein sequence ID" value="SMD30938.1"/>
    <property type="molecule type" value="Genomic_DNA"/>
</dbReference>
<dbReference type="GO" id="GO:0016491">
    <property type="term" value="F:oxidoreductase activity"/>
    <property type="evidence" value="ECO:0007669"/>
    <property type="project" value="UniProtKB-KW"/>
</dbReference>
<gene>
    <name evidence="2" type="ordered locus">PTO1406</name>
    <name evidence="3" type="ORF">SAMN02745355_0856</name>
</gene>
<reference evidence="2" key="2">
    <citation type="submission" date="2004-02" db="EMBL/GenBank/DDBJ databases">
        <authorList>
            <person name="Fuetterer O."/>
            <person name="Angelov A."/>
            <person name="Liesegang H."/>
            <person name="Gottschalk G."/>
            <person name="Schleper C."/>
            <person name="Schepers B."/>
            <person name="Dock C."/>
            <person name="Antranikian G."/>
            <person name="Liebl W."/>
        </authorList>
    </citation>
    <scope>NUCLEOTIDE SEQUENCE</scope>
    <source>
        <strain evidence="2">DSM 9790</strain>
    </source>
</reference>
<sequence length="84" mass="9333">MSYYYIVFFIFAILLVILSFMVISSKKLIHSSIYLLIFLIIISGLFISLGLSFVGSVELLVYAGAIVTLLVFTLMLTGGEDVEE</sequence>
<dbReference type="RefSeq" id="WP_011178207.1">
    <property type="nucleotide sequence ID" value="NC_005877.1"/>
</dbReference>
<feature type="transmembrane region" description="Helical" evidence="1">
    <location>
        <begin position="6"/>
        <end position="24"/>
    </location>
</feature>
<keyword evidence="1" id="KW-1133">Transmembrane helix</keyword>
<accession>A0A8G2FWU5</accession>
<dbReference type="GO" id="GO:0008137">
    <property type="term" value="F:NADH dehydrogenase (ubiquinone) activity"/>
    <property type="evidence" value="ECO:0007669"/>
    <property type="project" value="InterPro"/>
</dbReference>
<keyword evidence="5" id="KW-1185">Reference proteome</keyword>
<dbReference type="Gene3D" id="1.20.120.1200">
    <property type="entry name" value="NADH-ubiquinone/plastoquinone oxidoreductase chain 6, subunit NuoJ"/>
    <property type="match status" value="1"/>
</dbReference>